<dbReference type="PANTHER" id="PTHR35526:SF3">
    <property type="entry name" value="ANTI-SIGMA-F FACTOR RSBW"/>
    <property type="match status" value="1"/>
</dbReference>
<dbReference type="PANTHER" id="PTHR35526">
    <property type="entry name" value="ANTI-SIGMA-F FACTOR RSBW-RELATED"/>
    <property type="match status" value="1"/>
</dbReference>
<protein>
    <recommendedName>
        <fullName evidence="2">Histidine kinase/HSP90-like ATPase domain-containing protein</fullName>
    </recommendedName>
</protein>
<keyword evidence="4" id="KW-1185">Reference proteome</keyword>
<dbReference type="InterPro" id="IPR003594">
    <property type="entry name" value="HATPase_dom"/>
</dbReference>
<dbReference type="Gene3D" id="3.30.565.10">
    <property type="entry name" value="Histidine kinase-like ATPase, C-terminal domain"/>
    <property type="match status" value="1"/>
</dbReference>
<feature type="domain" description="Histidine kinase/HSP90-like ATPase" evidence="2">
    <location>
        <begin position="57"/>
        <end position="177"/>
    </location>
</feature>
<keyword evidence="1" id="KW-0418">Kinase</keyword>
<keyword evidence="1" id="KW-0808">Transferase</keyword>
<dbReference type="EMBL" id="BAAAUT010000019">
    <property type="protein sequence ID" value="GAA3135020.1"/>
    <property type="molecule type" value="Genomic_DNA"/>
</dbReference>
<dbReference type="Pfam" id="PF13581">
    <property type="entry name" value="HATPase_c_2"/>
    <property type="match status" value="1"/>
</dbReference>
<reference evidence="4" key="1">
    <citation type="journal article" date="2019" name="Int. J. Syst. Evol. Microbiol.">
        <title>The Global Catalogue of Microorganisms (GCM) 10K type strain sequencing project: providing services to taxonomists for standard genome sequencing and annotation.</title>
        <authorList>
            <consortium name="The Broad Institute Genomics Platform"/>
            <consortium name="The Broad Institute Genome Sequencing Center for Infectious Disease"/>
            <person name="Wu L."/>
            <person name="Ma J."/>
        </authorList>
    </citation>
    <scope>NUCLEOTIDE SEQUENCE [LARGE SCALE GENOMIC DNA]</scope>
    <source>
        <strain evidence="4">JCM 9373</strain>
    </source>
</reference>
<sequence length="194" mass="21462">MTGYPRHDVASVRAEIGGWERWLSMLDHLLPPSGLPPWSGGRSHLEQLQMAVRSLRDDPCAVRTARDFTTASLHAWGLAPLVDDVTLTVSELVTNALRHGVRNAALPYPPVSRRHARVVLCSTEHSVLCAVTDPCDEAPFLRDFDDEAESGRGLQIVRGVSHMWGWSPLEKGGKAVWAAFVLPEPHDRQPGPRR</sequence>
<proteinExistence type="predicted"/>
<evidence type="ECO:0000313" key="3">
    <source>
        <dbReference type="EMBL" id="GAA3135020.1"/>
    </source>
</evidence>
<evidence type="ECO:0000259" key="2">
    <source>
        <dbReference type="Pfam" id="PF13581"/>
    </source>
</evidence>
<dbReference type="CDD" id="cd16936">
    <property type="entry name" value="HATPase_RsbW-like"/>
    <property type="match status" value="1"/>
</dbReference>
<gene>
    <name evidence="3" type="ORF">GCM10010466_27320</name>
</gene>
<organism evidence="3 4">
    <name type="scientific">Planomonospora alba</name>
    <dbReference type="NCBI Taxonomy" id="161354"/>
    <lineage>
        <taxon>Bacteria</taxon>
        <taxon>Bacillati</taxon>
        <taxon>Actinomycetota</taxon>
        <taxon>Actinomycetes</taxon>
        <taxon>Streptosporangiales</taxon>
        <taxon>Streptosporangiaceae</taxon>
        <taxon>Planomonospora</taxon>
    </lineage>
</organism>
<dbReference type="InterPro" id="IPR036890">
    <property type="entry name" value="HATPase_C_sf"/>
</dbReference>
<keyword evidence="1" id="KW-0723">Serine/threonine-protein kinase</keyword>
<evidence type="ECO:0000256" key="1">
    <source>
        <dbReference type="ARBA" id="ARBA00022527"/>
    </source>
</evidence>
<dbReference type="RefSeq" id="WP_344859378.1">
    <property type="nucleotide sequence ID" value="NZ_BAAAUT010000019.1"/>
</dbReference>
<dbReference type="InterPro" id="IPR050267">
    <property type="entry name" value="Anti-sigma-factor_SerPK"/>
</dbReference>
<name>A0ABP6N367_9ACTN</name>
<dbReference type="SUPFAM" id="SSF55874">
    <property type="entry name" value="ATPase domain of HSP90 chaperone/DNA topoisomerase II/histidine kinase"/>
    <property type="match status" value="1"/>
</dbReference>
<accession>A0ABP6N367</accession>
<dbReference type="Proteomes" id="UP001500320">
    <property type="component" value="Unassembled WGS sequence"/>
</dbReference>
<comment type="caution">
    <text evidence="3">The sequence shown here is derived from an EMBL/GenBank/DDBJ whole genome shotgun (WGS) entry which is preliminary data.</text>
</comment>
<evidence type="ECO:0000313" key="4">
    <source>
        <dbReference type="Proteomes" id="UP001500320"/>
    </source>
</evidence>